<comment type="caution">
    <text evidence="2">The sequence shown here is derived from an EMBL/GenBank/DDBJ whole genome shotgun (WGS) entry which is preliminary data.</text>
</comment>
<dbReference type="Proteomes" id="UP000193498">
    <property type="component" value="Unassembled WGS sequence"/>
</dbReference>
<feature type="transmembrane region" description="Helical" evidence="1">
    <location>
        <begin position="175"/>
        <end position="195"/>
    </location>
</feature>
<keyword evidence="3" id="KW-1185">Reference proteome</keyword>
<feature type="transmembrane region" description="Helical" evidence="1">
    <location>
        <begin position="109"/>
        <end position="127"/>
    </location>
</feature>
<feature type="transmembrane region" description="Helical" evidence="1">
    <location>
        <begin position="15"/>
        <end position="40"/>
    </location>
</feature>
<proteinExistence type="predicted"/>
<evidence type="ECO:0000313" key="3">
    <source>
        <dbReference type="Proteomes" id="UP000193498"/>
    </source>
</evidence>
<keyword evidence="1" id="KW-0472">Membrane</keyword>
<feature type="transmembrane region" description="Helical" evidence="1">
    <location>
        <begin position="61"/>
        <end position="81"/>
    </location>
</feature>
<keyword evidence="1" id="KW-0812">Transmembrane</keyword>
<dbReference type="EMBL" id="MCFE01000010">
    <property type="protein sequence ID" value="ORY07186.1"/>
    <property type="molecule type" value="Genomic_DNA"/>
</dbReference>
<organism evidence="2 3">
    <name type="scientific">Basidiobolus meristosporus CBS 931.73</name>
    <dbReference type="NCBI Taxonomy" id="1314790"/>
    <lineage>
        <taxon>Eukaryota</taxon>
        <taxon>Fungi</taxon>
        <taxon>Fungi incertae sedis</taxon>
        <taxon>Zoopagomycota</taxon>
        <taxon>Entomophthoromycotina</taxon>
        <taxon>Basidiobolomycetes</taxon>
        <taxon>Basidiobolales</taxon>
        <taxon>Basidiobolaceae</taxon>
        <taxon>Basidiobolus</taxon>
    </lineage>
</organism>
<dbReference type="InParanoid" id="A0A1Y1ZAI3"/>
<name>A0A1Y1ZAI3_9FUNG</name>
<gene>
    <name evidence="2" type="ORF">K493DRAFT_295580</name>
</gene>
<evidence type="ECO:0008006" key="4">
    <source>
        <dbReference type="Google" id="ProtNLM"/>
    </source>
</evidence>
<accession>A0A1Y1ZAI3</accession>
<sequence length="266" mass="30206">MSCQLLFGSIRNISVMLLCVGFPISCRLVGIIGGIDYQFFAIATEAVMYIRCRSFTNHRKLLTILLTPTWIIRFALCIWLTTTIQGADNGYGEVCNLVMNYELSAMMQYIKIASELLILAFFIEHLVKLVRRGAPTKLSSSKRWKHLLINNCIFTGLIAFSEVLVAQITVYMTSYLYLAYSLVNLVQSLLLIFIVEDTRKIFVESSSVANAESVSCQPDHYSQSLTRPDATIRVENRLSQGKPEITEAEPWQYNIYAKNPYEDNLP</sequence>
<protein>
    <recommendedName>
        <fullName evidence="4">G-protein coupled receptors family 1 profile domain-containing protein</fullName>
    </recommendedName>
</protein>
<dbReference type="AlphaFoldDB" id="A0A1Y1ZAI3"/>
<feature type="transmembrane region" description="Helical" evidence="1">
    <location>
        <begin position="148"/>
        <end position="169"/>
    </location>
</feature>
<reference evidence="2 3" key="1">
    <citation type="submission" date="2016-07" db="EMBL/GenBank/DDBJ databases">
        <title>Pervasive Adenine N6-methylation of Active Genes in Fungi.</title>
        <authorList>
            <consortium name="DOE Joint Genome Institute"/>
            <person name="Mondo S.J."/>
            <person name="Dannebaum R.O."/>
            <person name="Kuo R.C."/>
            <person name="Labutti K."/>
            <person name="Haridas S."/>
            <person name="Kuo A."/>
            <person name="Salamov A."/>
            <person name="Ahrendt S.R."/>
            <person name="Lipzen A."/>
            <person name="Sullivan W."/>
            <person name="Andreopoulos W.B."/>
            <person name="Clum A."/>
            <person name="Lindquist E."/>
            <person name="Daum C."/>
            <person name="Ramamoorthy G.K."/>
            <person name="Gryganskyi A."/>
            <person name="Culley D."/>
            <person name="Magnuson J.K."/>
            <person name="James T.Y."/>
            <person name="O'Malley M.A."/>
            <person name="Stajich J.E."/>
            <person name="Spatafora J.W."/>
            <person name="Visel A."/>
            <person name="Grigoriev I.V."/>
        </authorList>
    </citation>
    <scope>NUCLEOTIDE SEQUENCE [LARGE SCALE GENOMIC DNA]</scope>
    <source>
        <strain evidence="2 3">CBS 931.73</strain>
    </source>
</reference>
<dbReference type="OrthoDB" id="2397585at2759"/>
<evidence type="ECO:0000256" key="1">
    <source>
        <dbReference type="SAM" id="Phobius"/>
    </source>
</evidence>
<keyword evidence="1" id="KW-1133">Transmembrane helix</keyword>
<evidence type="ECO:0000313" key="2">
    <source>
        <dbReference type="EMBL" id="ORY07186.1"/>
    </source>
</evidence>